<dbReference type="KEGG" id="amic:Ami3637_05555"/>
<dbReference type="InterPro" id="IPR046865">
    <property type="entry name" value="FapA_b_solenoid"/>
</dbReference>
<dbReference type="PANTHER" id="PTHR38032:SF1">
    <property type="entry name" value="RNA-BINDING PROTEIN KHPB N-TERMINAL DOMAIN-CONTAINING PROTEIN"/>
    <property type="match status" value="1"/>
</dbReference>
<gene>
    <name evidence="2" type="ORF">Ami3637_05555</name>
</gene>
<feature type="domain" description="Flagellar Assembly Protein A N-terminal region" evidence="1">
    <location>
        <begin position="140"/>
        <end position="310"/>
    </location>
</feature>
<dbReference type="Pfam" id="PF03961">
    <property type="entry name" value="FapA"/>
    <property type="match status" value="1"/>
</dbReference>
<keyword evidence="3" id="KW-1185">Reference proteome</keyword>
<dbReference type="PANTHER" id="PTHR38032">
    <property type="entry name" value="POLYMERASE-RELATED"/>
    <property type="match status" value="1"/>
</dbReference>
<dbReference type="InterPro" id="IPR046866">
    <property type="entry name" value="FapA_N"/>
</dbReference>
<sequence>MSRMPHTTKEIKSEMEQKADKFYHKAMEMFTHNVEKQDVQKESADSGPDDFEEHTIVDHIDFDSGVNSDEEIISGMAELDEYEDHQESDELDELDEVDDYDEIDELDELDGLLNQKDVAAGFDSADDILENKSVTFTLFFSADKMNAYIRAQDYKYGSDADNRVPSNVIYELLKEKGVVYGIDDAGIVEYCTGKKLYKDFQVATGTRPQKGEDGSVEYLFSIEPNHGPKEKDDGTVDYKELDLIHNVNSGDILCRVTPPTNGTDGMDVLGGKVNATPGKPAAVSYGKGVRVSEDGLEYIAIDNGMVELNNGTVEVKEVYTVNGDVGPATGNIRFNGSVVVKGSVLSDFAIYANGDIIINGYVEASILNTTGDIIIKNGISGMKKGLLKADGSVTVRFAEMARIVAGGNFYCDYCINCDVRVGDSIIGKGKRASLLGGNYIAGTKIDVNVIGSGLNIPMDVQIIPNWQEIRNFKSKPEERIRENKELMSQFEKSFTNLKHKYSHLDLEINRAARKNSMDTQEVIDAKQKKVVLLMKQKSNIKRQMAEIDERRDKINRMIACEGCMVIGRKTVHISVRITIGNAMLWVNDPMDHQTFTENNGIIEAHSITPGSI</sequence>
<dbReference type="InterPro" id="IPR005646">
    <property type="entry name" value="FapA"/>
</dbReference>
<dbReference type="Pfam" id="PF20250">
    <property type="entry name" value="FapA_N"/>
    <property type="match status" value="1"/>
</dbReference>
<reference evidence="2 3" key="1">
    <citation type="submission" date="2020-01" db="EMBL/GenBank/DDBJ databases">
        <title>Genomic analysis of Aminipila sp. CBA3637.</title>
        <authorList>
            <person name="Kim Y.B."/>
            <person name="Roh S.W."/>
        </authorList>
    </citation>
    <scope>NUCLEOTIDE SEQUENCE [LARGE SCALE GENOMIC DNA]</scope>
    <source>
        <strain evidence="2 3">CBA3637</strain>
    </source>
</reference>
<dbReference type="RefSeq" id="WP_162361697.1">
    <property type="nucleotide sequence ID" value="NZ_CP047591.1"/>
</dbReference>
<dbReference type="AlphaFoldDB" id="A0A6P1MDE0"/>
<evidence type="ECO:0000313" key="3">
    <source>
        <dbReference type="Proteomes" id="UP000463883"/>
    </source>
</evidence>
<proteinExistence type="predicted"/>
<evidence type="ECO:0000313" key="2">
    <source>
        <dbReference type="EMBL" id="QHI71927.1"/>
    </source>
</evidence>
<protein>
    <submittedName>
        <fullName evidence="2">DUF342 domain-containing protein</fullName>
    </submittedName>
</protein>
<evidence type="ECO:0000259" key="1">
    <source>
        <dbReference type="Pfam" id="PF20250"/>
    </source>
</evidence>
<dbReference type="Proteomes" id="UP000463883">
    <property type="component" value="Chromosome"/>
</dbReference>
<name>A0A6P1MDE0_9FIRM</name>
<organism evidence="2 3">
    <name type="scientific">Aminipila terrae</name>
    <dbReference type="NCBI Taxonomy" id="2697030"/>
    <lineage>
        <taxon>Bacteria</taxon>
        <taxon>Bacillati</taxon>
        <taxon>Bacillota</taxon>
        <taxon>Clostridia</taxon>
        <taxon>Peptostreptococcales</taxon>
        <taxon>Anaerovoracaceae</taxon>
        <taxon>Aminipila</taxon>
    </lineage>
</organism>
<dbReference type="EMBL" id="CP047591">
    <property type="protein sequence ID" value="QHI71927.1"/>
    <property type="molecule type" value="Genomic_DNA"/>
</dbReference>
<accession>A0A6P1MDE0</accession>